<dbReference type="AlphaFoldDB" id="A0A2K9EBD0"/>
<name>A0A2K9EBD0_9FIRM</name>
<dbReference type="KEGG" id="hsc:HVS_07765"/>
<dbReference type="InterPro" id="IPR009875">
    <property type="entry name" value="PilZ_domain"/>
</dbReference>
<feature type="domain" description="PilZ" evidence="1">
    <location>
        <begin position="102"/>
        <end position="212"/>
    </location>
</feature>
<dbReference type="EMBL" id="NEMB01000003">
    <property type="protein sequence ID" value="PQQ67385.1"/>
    <property type="molecule type" value="Genomic_DNA"/>
</dbReference>
<gene>
    <name evidence="3" type="ORF">B9R14_11930</name>
    <name evidence="2" type="ORF">HVS_07765</name>
</gene>
<dbReference type="GO" id="GO:0035438">
    <property type="term" value="F:cyclic-di-GMP binding"/>
    <property type="evidence" value="ECO:0007669"/>
    <property type="project" value="InterPro"/>
</dbReference>
<organism evidence="2 4">
    <name type="scientific">Acetivibrio saccincola</name>
    <dbReference type="NCBI Taxonomy" id="1677857"/>
    <lineage>
        <taxon>Bacteria</taxon>
        <taxon>Bacillati</taxon>
        <taxon>Bacillota</taxon>
        <taxon>Clostridia</taxon>
        <taxon>Eubacteriales</taxon>
        <taxon>Oscillospiraceae</taxon>
        <taxon>Acetivibrio</taxon>
    </lineage>
</organism>
<reference evidence="3 5" key="2">
    <citation type="journal article" date="2018" name="Syst. Appl. Microbiol.">
        <title>Characterization and high-quality draft genome sequence of Herbivorax saccincola A7, an anaerobic, alkaliphilic, thermophilic, cellulolytic, and xylanolytic bacterium.</title>
        <authorList>
            <person name="Aikawa S."/>
            <person name="Baramee S."/>
            <person name="Sermsathanaswadi J."/>
            <person name="Thianheng P."/>
            <person name="Tachaapaikoon C."/>
            <person name="Shikata A."/>
            <person name="Waeonukul R."/>
            <person name="Pason P."/>
            <person name="Ratanakhanokchai K."/>
            <person name="Kosugi A."/>
        </authorList>
    </citation>
    <scope>NUCLEOTIDE SEQUENCE [LARGE SCALE GENOMIC DNA]</scope>
    <source>
        <strain evidence="3 5">A7</strain>
    </source>
</reference>
<evidence type="ECO:0000313" key="2">
    <source>
        <dbReference type="EMBL" id="AUG57464.1"/>
    </source>
</evidence>
<keyword evidence="4" id="KW-1185">Reference proteome</keyword>
<accession>A0A2K9EBD0</accession>
<dbReference type="RefSeq" id="WP_101300837.1">
    <property type="nucleotide sequence ID" value="NZ_CP025197.1"/>
</dbReference>
<dbReference type="Proteomes" id="UP000239720">
    <property type="component" value="Unassembled WGS sequence"/>
</dbReference>
<protein>
    <submittedName>
        <fullName evidence="2">PilZ domain protein</fullName>
    </submittedName>
    <submittedName>
        <fullName evidence="3">Pilus assembly protein PilZ</fullName>
    </submittedName>
</protein>
<dbReference type="Proteomes" id="UP000233534">
    <property type="component" value="Chromosome"/>
</dbReference>
<evidence type="ECO:0000259" key="1">
    <source>
        <dbReference type="Pfam" id="PF07238"/>
    </source>
</evidence>
<dbReference type="Pfam" id="PF07238">
    <property type="entry name" value="PilZ"/>
    <property type="match status" value="1"/>
</dbReference>
<sequence>MADKIMLSEFLDVGKVIKTKHYNSNNWVNNLVYSFNNDSIEIDIGLEKDYIENIIMIGDTMRCKYSTDAFEYTMTGWVSRIKLEHPQSITIKIHEIERFLNNRKSYRYDVYLCSIIKKNKDDKKGVFAIVVNLSNIGLAFVVNEDLEKQLSKKGTLEKGDMLFFELYITSRKKVCFEGVIKGQSPSEKGKKYGVEITHIDKEDRNALEGFINRLEKKDNEIYNRQDGFWSKHSKYNK</sequence>
<proteinExistence type="predicted"/>
<evidence type="ECO:0000313" key="4">
    <source>
        <dbReference type="Proteomes" id="UP000233534"/>
    </source>
</evidence>
<reference evidence="2 4" key="1">
    <citation type="submission" date="2017-12" db="EMBL/GenBank/DDBJ databases">
        <title>Complete genome sequence of Herbivorax saccincola GGR1, a novel Cellulosome-producing hydrolytic bacterium in a thermophilic biogas plant, established by Illumina and Nanopore MinION sequencing.</title>
        <authorList>
            <person name="Pechtl A."/>
            <person name="Ruckert C."/>
            <person name="Koeck D.E."/>
            <person name="Maus I."/>
            <person name="Winkler A."/>
            <person name="Kalinowski J."/>
            <person name="Puhler A."/>
            <person name="Schwarz W.W."/>
            <person name="Zverlov V.V."/>
            <person name="Schluter A."/>
            <person name="Liebl W."/>
        </authorList>
    </citation>
    <scope>NUCLEOTIDE SEQUENCE [LARGE SCALE GENOMIC DNA]</scope>
    <source>
        <strain evidence="2">GGR1</strain>
        <strain evidence="4">SR1</strain>
    </source>
</reference>
<evidence type="ECO:0000313" key="5">
    <source>
        <dbReference type="Proteomes" id="UP000239720"/>
    </source>
</evidence>
<dbReference type="EMBL" id="CP025197">
    <property type="protein sequence ID" value="AUG57464.1"/>
    <property type="molecule type" value="Genomic_DNA"/>
</dbReference>
<dbReference type="Gene3D" id="2.40.10.220">
    <property type="entry name" value="predicted glycosyltransferase like domains"/>
    <property type="match status" value="1"/>
</dbReference>
<dbReference type="OrthoDB" id="2086566at2"/>
<evidence type="ECO:0000313" key="3">
    <source>
        <dbReference type="EMBL" id="PQQ67385.1"/>
    </source>
</evidence>